<dbReference type="GO" id="GO:0003677">
    <property type="term" value="F:DNA binding"/>
    <property type="evidence" value="ECO:0007669"/>
    <property type="project" value="InterPro"/>
</dbReference>
<feature type="domain" description="Helicase/UvrB N-terminal" evidence="1">
    <location>
        <begin position="41"/>
        <end position="257"/>
    </location>
</feature>
<dbReference type="Gene3D" id="3.40.50.300">
    <property type="entry name" value="P-loop containing nucleotide triphosphate hydrolases"/>
    <property type="match status" value="2"/>
</dbReference>
<accession>A0A9W6GGW9</accession>
<dbReference type="Pfam" id="PF04851">
    <property type="entry name" value="ResIII"/>
    <property type="match status" value="1"/>
</dbReference>
<dbReference type="PANTHER" id="PTHR47396">
    <property type="entry name" value="TYPE I RESTRICTION ENZYME ECOKI R PROTEIN"/>
    <property type="match status" value="1"/>
</dbReference>
<evidence type="ECO:0000259" key="1">
    <source>
        <dbReference type="Pfam" id="PF04851"/>
    </source>
</evidence>
<dbReference type="GO" id="GO:0016787">
    <property type="term" value="F:hydrolase activity"/>
    <property type="evidence" value="ECO:0007669"/>
    <property type="project" value="InterPro"/>
</dbReference>
<protein>
    <submittedName>
        <fullName evidence="2">Type III restriction endonuclease subunit R</fullName>
    </submittedName>
</protein>
<comment type="caution">
    <text evidence="2">The sequence shown here is derived from an EMBL/GenBank/DDBJ whole genome shotgun (WGS) entry which is preliminary data.</text>
</comment>
<dbReference type="AntiFam" id="ANF00031">
    <property type="entry name" value="Antisense to tmRNA"/>
</dbReference>
<proteinExistence type="predicted"/>
<dbReference type="InterPro" id="IPR050742">
    <property type="entry name" value="Helicase_Restrict-Modif_Enz"/>
</dbReference>
<dbReference type="GO" id="GO:0005524">
    <property type="term" value="F:ATP binding"/>
    <property type="evidence" value="ECO:0007669"/>
    <property type="project" value="InterPro"/>
</dbReference>
<sequence length="905" mass="105446">MIEIKTYKTKDLVLEVSKSYDPTKLDLSIWDRFIDVLCGDRQYQKEAIENAIVFLASGRYKSIEDLVEENWEKNPELHTRYRSLDEYFHHIQLPHKLSATIDLATGTGKSYVIYGIAQMMLGLGLVDKVLVLCPSLTIEKGLMEKFISLSGDSKLKQTLPLDAVFKNPRIIDANSTIKDGDICIENIHAVYEKTGSSIKDSLMGNGERVLVLNDEVHHAYNKVSGRDKESQSIKKWKDFLLNSDYNFKYMLGFTGTAYIEDEYFNDVIYRYSLRQAVDDKVVKMVDYVSKDESIDQYEKFQKIYDNHVENQNKYRRIKPLTILITKDITNAKRLTENLKEFLSTKEGLPIEEIEKKVLIVTSAQEHKANVARLKDVDDKEDPTEWIVSVSMLTEGWDVKNVFQIVPWEDRAFNSKLLIAQVLGRGLRIPPEYQSPQPRVKVFNHDAWSRSIKGLVDEILEIEMKLVSSVLKEGERAKYNFTLYNINYDKEPQEKEAKKETEVFDYTKGYIELISQVEDIEKGTEYASLAGEVYSKNTLIEYNTYTVDEIVNKIYEEFKTRDWEGRILQLPDGEYTKNNLPPKDIIKSIIRKSMDRRGIKGDRLVEKNRQRILQAFGTLLRKKGKTVVNVRKVSEPIPINTDSMDRESLAVGNLRHGATVFYTDNFENEISGEVKDILIEVKKDESLPKSAEKEINQFLFKTPLDLVLTKGEPERKFVEQLVKRENAEKIDAWIKSRDQGFYSIEYSWRKGEHPQKNQFFNPDFFIKIKKEDTEHIIVVEVKTDGDDSIENKAKLRWAKQHFSDLNKELENADIRQKYIFHFLSPISYEEFFQYLRDGRLIAGMFRSDIEDKLERNGQNEYPFWWRRRESNPRPKVLLLSIYMLSGSFRIRKLARPSTGSLSSYNP</sequence>
<dbReference type="AlphaFoldDB" id="A0A9W6GGW9"/>
<keyword evidence="3" id="KW-1185">Reference proteome</keyword>
<dbReference type="EMBL" id="BSDX01000001">
    <property type="protein sequence ID" value="GLI53752.1"/>
    <property type="molecule type" value="Genomic_DNA"/>
</dbReference>
<dbReference type="SUPFAM" id="SSF52540">
    <property type="entry name" value="P-loop containing nucleoside triphosphate hydrolases"/>
    <property type="match status" value="2"/>
</dbReference>
<dbReference type="InterPro" id="IPR006935">
    <property type="entry name" value="Helicase/UvrB_N"/>
</dbReference>
<keyword evidence="2" id="KW-0378">Hydrolase</keyword>
<dbReference type="InterPro" id="IPR027417">
    <property type="entry name" value="P-loop_NTPase"/>
</dbReference>
<gene>
    <name evidence="2" type="ORF">TISLANDTSLP1_14450</name>
</gene>
<keyword evidence="2" id="KW-0540">Nuclease</keyword>
<dbReference type="PANTHER" id="PTHR47396:SF1">
    <property type="entry name" value="ATP-DEPENDENT HELICASE IRC3-RELATED"/>
    <property type="match status" value="1"/>
</dbReference>
<evidence type="ECO:0000313" key="2">
    <source>
        <dbReference type="EMBL" id="GLI53752.1"/>
    </source>
</evidence>
<reference evidence="2" key="1">
    <citation type="submission" date="2022-12" db="EMBL/GenBank/DDBJ databases">
        <title>Reference genome sequencing for broad-spectrum identification of bacterial and archaeal isolates by mass spectrometry.</title>
        <authorList>
            <person name="Sekiguchi Y."/>
            <person name="Tourlousse D.M."/>
        </authorList>
    </citation>
    <scope>NUCLEOTIDE SEQUENCE</scope>
    <source>
        <strain evidence="2">TSL-P1</strain>
    </source>
</reference>
<dbReference type="Proteomes" id="UP001144297">
    <property type="component" value="Unassembled WGS sequence"/>
</dbReference>
<dbReference type="GO" id="GO:0004519">
    <property type="term" value="F:endonuclease activity"/>
    <property type="evidence" value="ECO:0007669"/>
    <property type="project" value="UniProtKB-KW"/>
</dbReference>
<organism evidence="2 3">
    <name type="scientific">Thermodesulfovibrio yellowstonii</name>
    <dbReference type="NCBI Taxonomy" id="28262"/>
    <lineage>
        <taxon>Bacteria</taxon>
        <taxon>Pseudomonadati</taxon>
        <taxon>Nitrospirota</taxon>
        <taxon>Thermodesulfovibrionia</taxon>
        <taxon>Thermodesulfovibrionales</taxon>
        <taxon>Thermodesulfovibrionaceae</taxon>
        <taxon>Thermodesulfovibrio</taxon>
    </lineage>
</organism>
<keyword evidence="2" id="KW-0255">Endonuclease</keyword>
<dbReference type="GO" id="GO:0005829">
    <property type="term" value="C:cytosol"/>
    <property type="evidence" value="ECO:0007669"/>
    <property type="project" value="TreeGrafter"/>
</dbReference>
<name>A0A9W6GGW9_9BACT</name>
<evidence type="ECO:0000313" key="3">
    <source>
        <dbReference type="Proteomes" id="UP001144297"/>
    </source>
</evidence>